<dbReference type="Gene3D" id="1.10.10.10">
    <property type="entry name" value="Winged helix-like DNA-binding domain superfamily/Winged helix DNA-binding domain"/>
    <property type="match status" value="1"/>
</dbReference>
<dbReference type="EMBL" id="CP008706">
    <property type="protein sequence ID" value="AKA29997.1"/>
    <property type="molecule type" value="Genomic_DNA"/>
</dbReference>
<dbReference type="PRINTS" id="PR00035">
    <property type="entry name" value="HTHGNTR"/>
</dbReference>
<feature type="domain" description="HTH gntR-type" evidence="6">
    <location>
        <begin position="34"/>
        <end position="102"/>
    </location>
</feature>
<dbReference type="SUPFAM" id="SSF53383">
    <property type="entry name" value="PLP-dependent transferases"/>
    <property type="match status" value="1"/>
</dbReference>
<evidence type="ECO:0000256" key="2">
    <source>
        <dbReference type="ARBA" id="ARBA00022898"/>
    </source>
</evidence>
<dbReference type="CDD" id="cd07377">
    <property type="entry name" value="WHTH_GntR"/>
    <property type="match status" value="1"/>
</dbReference>
<evidence type="ECO:0000313" key="7">
    <source>
        <dbReference type="EMBL" id="AKA29997.1"/>
    </source>
</evidence>
<reference evidence="7 9" key="1">
    <citation type="journal article" date="2015" name="J. Bacteriol.">
        <title>Resources for Genetic and Genomic Analysis of Emerging Pathogen Acinetobacter baumannii.</title>
        <authorList>
            <person name="Gallagher L.A."/>
            <person name="Ramage E."/>
            <person name="Weiss E.J."/>
            <person name="Radey M."/>
            <person name="Hayden H.S."/>
            <person name="Held K.G."/>
            <person name="Huse H.K."/>
            <person name="Zurawski D.V."/>
            <person name="Brittnacher M.J."/>
            <person name="Manoil C."/>
        </authorList>
    </citation>
    <scope>NUCLEOTIDE SEQUENCE [LARGE SCALE GENOMIC DNA]</scope>
    <source>
        <strain evidence="7 9">AB5075-UW</strain>
    </source>
</reference>
<dbReference type="InterPro" id="IPR015424">
    <property type="entry name" value="PyrdxlP-dep_Trfase"/>
</dbReference>
<reference evidence="8 10" key="3">
    <citation type="submission" date="2019-11" db="EMBL/GenBank/DDBJ databases">
        <title>Multidrug-resistant Acinetobacter baumannii moving toward extensively drug-resistant over fifteen years in South of Brazil.</title>
        <authorList>
            <person name="Fedrigo N.H."/>
            <person name="Cerdeira L."/>
            <person name="Fuga B."/>
            <person name="Marini P.V.B."/>
            <person name="Shinohara D.R."/>
            <person name="Carrara-Marroni F.E."/>
            <person name="Lincopan N."/>
            <person name="Tognim M.C.B."/>
        </authorList>
    </citation>
    <scope>NUCLEOTIDE SEQUENCE [LARGE SCALE GENOMIC DNA]</scope>
    <source>
        <strain evidence="8 10">Ac576</strain>
    </source>
</reference>
<dbReference type="PATRIC" id="fig|470.1345.peg.197"/>
<organism evidence="7 9">
    <name type="scientific">Acinetobacter baumannii</name>
    <dbReference type="NCBI Taxonomy" id="470"/>
    <lineage>
        <taxon>Bacteria</taxon>
        <taxon>Pseudomonadati</taxon>
        <taxon>Pseudomonadota</taxon>
        <taxon>Gammaproteobacteria</taxon>
        <taxon>Moraxellales</taxon>
        <taxon>Moraxellaceae</taxon>
        <taxon>Acinetobacter</taxon>
        <taxon>Acinetobacter calcoaceticus/baumannii complex</taxon>
    </lineage>
</organism>
<dbReference type="GO" id="GO:0008483">
    <property type="term" value="F:transaminase activity"/>
    <property type="evidence" value="ECO:0007669"/>
    <property type="project" value="UniProtKB-KW"/>
</dbReference>
<dbReference type="SMART" id="SM00345">
    <property type="entry name" value="HTH_GNTR"/>
    <property type="match status" value="1"/>
</dbReference>
<evidence type="ECO:0000313" key="8">
    <source>
        <dbReference type="EMBL" id="MVM92627.1"/>
    </source>
</evidence>
<keyword evidence="3" id="KW-0805">Transcription regulation</keyword>
<dbReference type="Pfam" id="PF00392">
    <property type="entry name" value="GntR"/>
    <property type="match status" value="1"/>
</dbReference>
<dbReference type="InterPro" id="IPR051446">
    <property type="entry name" value="HTH_trans_reg/aminotransferase"/>
</dbReference>
<dbReference type="InterPro" id="IPR036390">
    <property type="entry name" value="WH_DNA-bd_sf"/>
</dbReference>
<keyword evidence="8" id="KW-0808">Transferase</keyword>
<comment type="similarity">
    <text evidence="1">In the C-terminal section; belongs to the class-I pyridoxal-phosphate-dependent aminotransferase family.</text>
</comment>
<keyword evidence="4" id="KW-0238">DNA-binding</keyword>
<dbReference type="InterPro" id="IPR015421">
    <property type="entry name" value="PyrdxlP-dep_Trfase_major"/>
</dbReference>
<accession>A0A0D5YCH9</accession>
<proteinExistence type="inferred from homology"/>
<dbReference type="Pfam" id="PF00155">
    <property type="entry name" value="Aminotran_1_2"/>
    <property type="match status" value="1"/>
</dbReference>
<dbReference type="InterPro" id="IPR036388">
    <property type="entry name" value="WH-like_DNA-bd_sf"/>
</dbReference>
<dbReference type="EMBL" id="WPIP01000110">
    <property type="protein sequence ID" value="MVM92627.1"/>
    <property type="molecule type" value="Genomic_DNA"/>
</dbReference>
<dbReference type="InterPro" id="IPR004839">
    <property type="entry name" value="Aminotransferase_I/II_large"/>
</dbReference>
<keyword evidence="5" id="KW-0804">Transcription</keyword>
<evidence type="ECO:0000313" key="10">
    <source>
        <dbReference type="Proteomes" id="UP000439424"/>
    </source>
</evidence>
<evidence type="ECO:0000256" key="3">
    <source>
        <dbReference type="ARBA" id="ARBA00023015"/>
    </source>
</evidence>
<sequence length="514" mass="57815">MPTDESHFLTVGESQLRSLLGDHLLQRLQQDTEGKLHQRLFRCLRGAIIDGVIQPKTRLPASRDLASEIHVSRNTVLSAYEQLQAEGYLEARTGHGTWVAEKLPESFLNTQNKKKVVSSPNIQSSYALSQRGSNLLGYAAASPHQWGAFVPGAPDVTEFPHHIFSRIQARLSREPDINRLIYSNAGGCIELRSALADYLRVARSVQCDADQIIITEGIHQAIDLVSRALSDMGDKVWIEDPAYWGMRNTLRINGLDIQPMPVDAEGIIPEENPAVPPKLIFVTPSHQYPLGSHLSLDRRRQLIQIARQHNSWIVEDDYDSEFRFSGQPYPSLQGLENNAPVLYMGTFSKTIYPSLRIGYLVVPKPLFSPLRIVAAELYRGGHLLEQKALAEFIREGHYEAHIRRMRLLYGKRRDYLVSLIQRYLGPEFIHEYDEAAGLHLVLKLPNSCDDVAIAATALERGVKVRPLSQYYMQSHAHAERGLLMGFACVNEKDMVMAFGVLLQCLREAGVPTLN</sequence>
<dbReference type="Proteomes" id="UP000439424">
    <property type="component" value="Unassembled WGS sequence"/>
</dbReference>
<dbReference type="CDD" id="cd00609">
    <property type="entry name" value="AAT_like"/>
    <property type="match status" value="1"/>
</dbReference>
<evidence type="ECO:0000313" key="9">
    <source>
        <dbReference type="Proteomes" id="UP000032746"/>
    </source>
</evidence>
<dbReference type="PANTHER" id="PTHR46577:SF1">
    <property type="entry name" value="HTH-TYPE TRANSCRIPTIONAL REGULATORY PROTEIN GABR"/>
    <property type="match status" value="1"/>
</dbReference>
<name>A0A0D5YCH9_ACIBA</name>
<gene>
    <name evidence="7" type="ORF">ABUW_0202</name>
    <name evidence="8" type="ORF">GNY86_13940</name>
</gene>
<dbReference type="GO" id="GO:0030170">
    <property type="term" value="F:pyridoxal phosphate binding"/>
    <property type="evidence" value="ECO:0007669"/>
    <property type="project" value="InterPro"/>
</dbReference>
<evidence type="ECO:0000259" key="6">
    <source>
        <dbReference type="PROSITE" id="PS50949"/>
    </source>
</evidence>
<reference evidence="9" key="2">
    <citation type="submission" date="2015-03" db="EMBL/GenBank/DDBJ databases">
        <authorList>
            <person name="Gallagher L.A."/>
            <person name="Hayden H.S."/>
            <person name="Weiss E.J."/>
            <person name="Hager K.R."/>
            <person name="Ramage E."/>
            <person name="Radey M.R."/>
            <person name="Bydalek R."/>
            <person name="Manoil C."/>
            <person name="Miller S.I."/>
            <person name="Brittnacher M.J."/>
        </authorList>
    </citation>
    <scope>NUCLEOTIDE SEQUENCE [LARGE SCALE GENOMIC DNA]</scope>
    <source>
        <strain evidence="9">AB5075-UW</strain>
    </source>
</reference>
<dbReference type="InterPro" id="IPR000524">
    <property type="entry name" value="Tscrpt_reg_HTH_GntR"/>
</dbReference>
<evidence type="ECO:0000256" key="1">
    <source>
        <dbReference type="ARBA" id="ARBA00005384"/>
    </source>
</evidence>
<dbReference type="PANTHER" id="PTHR46577">
    <property type="entry name" value="HTH-TYPE TRANSCRIPTIONAL REGULATORY PROTEIN GABR"/>
    <property type="match status" value="1"/>
</dbReference>
<keyword evidence="2" id="KW-0663">Pyridoxal phosphate</keyword>
<evidence type="ECO:0000256" key="5">
    <source>
        <dbReference type="ARBA" id="ARBA00023163"/>
    </source>
</evidence>
<protein>
    <submittedName>
        <fullName evidence="8">Aminotransferase class I/II-fold pyridoxal phosphate-dependent enzyme</fullName>
    </submittedName>
    <submittedName>
        <fullName evidence="7">Transcriptional regulator, GntR family</fullName>
    </submittedName>
</protein>
<dbReference type="GO" id="GO:0003700">
    <property type="term" value="F:DNA-binding transcription factor activity"/>
    <property type="evidence" value="ECO:0007669"/>
    <property type="project" value="InterPro"/>
</dbReference>
<dbReference type="GO" id="GO:0003677">
    <property type="term" value="F:DNA binding"/>
    <property type="evidence" value="ECO:0007669"/>
    <property type="project" value="UniProtKB-KW"/>
</dbReference>
<evidence type="ECO:0000256" key="4">
    <source>
        <dbReference type="ARBA" id="ARBA00023125"/>
    </source>
</evidence>
<keyword evidence="8" id="KW-0032">Aminotransferase</keyword>
<dbReference type="Proteomes" id="UP000032746">
    <property type="component" value="Chromosome"/>
</dbReference>
<dbReference type="SUPFAM" id="SSF46785">
    <property type="entry name" value="Winged helix' DNA-binding domain"/>
    <property type="match status" value="1"/>
</dbReference>
<dbReference type="Gene3D" id="3.40.640.10">
    <property type="entry name" value="Type I PLP-dependent aspartate aminotransferase-like (Major domain)"/>
    <property type="match status" value="1"/>
</dbReference>
<dbReference type="AlphaFoldDB" id="A0A0D5YCH9"/>
<dbReference type="PROSITE" id="PS50949">
    <property type="entry name" value="HTH_GNTR"/>
    <property type="match status" value="1"/>
</dbReference>